<dbReference type="PANTHER" id="PTHR34701:SF1">
    <property type="entry name" value="TRANSCRIPTIONAL REGULATOR MRAZ"/>
    <property type="match status" value="1"/>
</dbReference>
<dbReference type="InterPro" id="IPR038619">
    <property type="entry name" value="MraZ_sf"/>
</dbReference>
<evidence type="ECO:0000256" key="2">
    <source>
        <dbReference type="ARBA" id="ARBA00022490"/>
    </source>
</evidence>
<evidence type="ECO:0000259" key="7">
    <source>
        <dbReference type="PROSITE" id="PS51740"/>
    </source>
</evidence>
<dbReference type="CDD" id="cd16320">
    <property type="entry name" value="MraZ_N"/>
    <property type="match status" value="1"/>
</dbReference>
<comment type="caution">
    <text evidence="8">The sequence shown here is derived from an EMBL/GenBank/DDBJ whole genome shotgun (WGS) entry which is preliminary data.</text>
</comment>
<dbReference type="EMBL" id="VSSQ01000003">
    <property type="protein sequence ID" value="MPL56768.1"/>
    <property type="molecule type" value="Genomic_DNA"/>
</dbReference>
<keyword evidence="6" id="KW-0804">Transcription</keyword>
<dbReference type="AlphaFoldDB" id="A0A644SQ37"/>
<keyword evidence="2" id="KW-0963">Cytoplasm</keyword>
<keyword evidence="4" id="KW-0805">Transcription regulation</keyword>
<gene>
    <name evidence="8" type="primary">mraZ_1</name>
    <name evidence="8" type="ORF">SDC9_02258</name>
</gene>
<dbReference type="GO" id="GO:2000143">
    <property type="term" value="P:negative regulation of DNA-templated transcription initiation"/>
    <property type="evidence" value="ECO:0007669"/>
    <property type="project" value="TreeGrafter"/>
</dbReference>
<sequence length="154" mass="17971">MIHFYETYQCKIDDKGRIKLPSSLVKLLQSSEDKNFVIKRAVFQNCLEVYPMQPWEKLMKKINGLNRFVKKNADFIRMFTAGVKNVELDSSERILIPKDLKQFANLHKEIVISGAGKLFEIWDKESYEKVIATNEVDFGKLTEEVMGDINFDEE</sequence>
<name>A0A644SQ37_9ZZZZ</name>
<feature type="domain" description="SpoVT-AbrB" evidence="7">
    <location>
        <begin position="83"/>
        <end position="126"/>
    </location>
</feature>
<dbReference type="InterPro" id="IPR007159">
    <property type="entry name" value="SpoVT-AbrB_dom"/>
</dbReference>
<dbReference type="Pfam" id="PF02381">
    <property type="entry name" value="MraZ"/>
    <property type="match status" value="2"/>
</dbReference>
<reference evidence="8" key="1">
    <citation type="submission" date="2019-08" db="EMBL/GenBank/DDBJ databases">
        <authorList>
            <person name="Kucharzyk K."/>
            <person name="Murdoch R.W."/>
            <person name="Higgins S."/>
            <person name="Loffler F."/>
        </authorList>
    </citation>
    <scope>NUCLEOTIDE SEQUENCE</scope>
</reference>
<dbReference type="HAMAP" id="MF_01008">
    <property type="entry name" value="MraZ"/>
    <property type="match status" value="1"/>
</dbReference>
<dbReference type="InterPro" id="IPR035642">
    <property type="entry name" value="MraZ_N"/>
</dbReference>
<dbReference type="InterPro" id="IPR035644">
    <property type="entry name" value="MraZ_C"/>
</dbReference>
<feature type="domain" description="SpoVT-AbrB" evidence="7">
    <location>
        <begin position="7"/>
        <end position="54"/>
    </location>
</feature>
<proteinExistence type="inferred from homology"/>
<keyword evidence="5" id="KW-0238">DNA-binding</keyword>
<evidence type="ECO:0000256" key="3">
    <source>
        <dbReference type="ARBA" id="ARBA00022737"/>
    </source>
</evidence>
<dbReference type="PANTHER" id="PTHR34701">
    <property type="entry name" value="TRANSCRIPTIONAL REGULATOR MRAZ"/>
    <property type="match status" value="1"/>
</dbReference>
<dbReference type="Gene3D" id="3.40.1550.20">
    <property type="entry name" value="Transcriptional regulator MraZ domain"/>
    <property type="match status" value="1"/>
</dbReference>
<accession>A0A644SQ37</accession>
<organism evidence="8">
    <name type="scientific">bioreactor metagenome</name>
    <dbReference type="NCBI Taxonomy" id="1076179"/>
    <lineage>
        <taxon>unclassified sequences</taxon>
        <taxon>metagenomes</taxon>
        <taxon>ecological metagenomes</taxon>
    </lineage>
</organism>
<dbReference type="InterPro" id="IPR003444">
    <property type="entry name" value="MraZ"/>
</dbReference>
<dbReference type="CDD" id="cd16321">
    <property type="entry name" value="MraZ_C"/>
    <property type="match status" value="1"/>
</dbReference>
<dbReference type="GO" id="GO:0003700">
    <property type="term" value="F:DNA-binding transcription factor activity"/>
    <property type="evidence" value="ECO:0007669"/>
    <property type="project" value="InterPro"/>
</dbReference>
<evidence type="ECO:0000256" key="5">
    <source>
        <dbReference type="ARBA" id="ARBA00023125"/>
    </source>
</evidence>
<dbReference type="InterPro" id="IPR037914">
    <property type="entry name" value="SpoVT-AbrB_sf"/>
</dbReference>
<evidence type="ECO:0000256" key="6">
    <source>
        <dbReference type="ARBA" id="ARBA00023163"/>
    </source>
</evidence>
<dbReference type="NCBIfam" id="TIGR00242">
    <property type="entry name" value="division/cell wall cluster transcriptional repressor MraZ"/>
    <property type="match status" value="1"/>
</dbReference>
<dbReference type="SUPFAM" id="SSF89447">
    <property type="entry name" value="AbrB/MazE/MraZ-like"/>
    <property type="match status" value="1"/>
</dbReference>
<dbReference type="PROSITE" id="PS51740">
    <property type="entry name" value="SPOVT_ABRB"/>
    <property type="match status" value="2"/>
</dbReference>
<dbReference type="GO" id="GO:0000976">
    <property type="term" value="F:transcription cis-regulatory region binding"/>
    <property type="evidence" value="ECO:0007669"/>
    <property type="project" value="TreeGrafter"/>
</dbReference>
<keyword evidence="3" id="KW-0677">Repeat</keyword>
<evidence type="ECO:0000313" key="8">
    <source>
        <dbReference type="EMBL" id="MPL56768.1"/>
    </source>
</evidence>
<dbReference type="InterPro" id="IPR020603">
    <property type="entry name" value="MraZ_dom"/>
</dbReference>
<evidence type="ECO:0000256" key="1">
    <source>
        <dbReference type="ARBA" id="ARBA00013860"/>
    </source>
</evidence>
<evidence type="ECO:0000256" key="4">
    <source>
        <dbReference type="ARBA" id="ARBA00023015"/>
    </source>
</evidence>
<protein>
    <recommendedName>
        <fullName evidence="1">Transcriptional regulator MraZ</fullName>
    </recommendedName>
</protein>